<evidence type="ECO:0000256" key="5">
    <source>
        <dbReference type="ARBA" id="ARBA00022729"/>
    </source>
</evidence>
<dbReference type="Pfam" id="PF07715">
    <property type="entry name" value="Plug"/>
    <property type="match status" value="1"/>
</dbReference>
<dbReference type="SUPFAM" id="SSF56935">
    <property type="entry name" value="Porins"/>
    <property type="match status" value="1"/>
</dbReference>
<dbReference type="PROSITE" id="PS00430">
    <property type="entry name" value="TONB_DEPENDENT_REC_1"/>
    <property type="match status" value="1"/>
</dbReference>
<feature type="signal peptide" evidence="12">
    <location>
        <begin position="1"/>
        <end position="22"/>
    </location>
</feature>
<dbReference type="Gene3D" id="2.40.170.20">
    <property type="entry name" value="TonB-dependent receptor, beta-barrel domain"/>
    <property type="match status" value="1"/>
</dbReference>
<dbReference type="InterPro" id="IPR039426">
    <property type="entry name" value="TonB-dep_rcpt-like"/>
</dbReference>
<evidence type="ECO:0000256" key="11">
    <source>
        <dbReference type="RuleBase" id="RU003357"/>
    </source>
</evidence>
<dbReference type="Proteomes" id="UP001165565">
    <property type="component" value="Unassembled WGS sequence"/>
</dbReference>
<dbReference type="PANTHER" id="PTHR47234:SF3">
    <property type="entry name" value="SECRETIN_TONB SHORT N-TERMINAL DOMAIN-CONTAINING PROTEIN"/>
    <property type="match status" value="1"/>
</dbReference>
<keyword evidence="7 9" id="KW-0472">Membrane</keyword>
<keyword evidence="3 9" id="KW-1134">Transmembrane beta strand</keyword>
<gene>
    <name evidence="15" type="ORF">NEE01_04435</name>
</gene>
<evidence type="ECO:0000256" key="3">
    <source>
        <dbReference type="ARBA" id="ARBA00022452"/>
    </source>
</evidence>
<name>A0AA41ZCB5_9SPHN</name>
<accession>A0AA41ZCB5</accession>
<keyword evidence="5 12" id="KW-0732">Signal</keyword>
<evidence type="ECO:0000256" key="9">
    <source>
        <dbReference type="PROSITE-ProRule" id="PRU01360"/>
    </source>
</evidence>
<feature type="domain" description="TonB-dependent receptor-like beta-barrel" evidence="13">
    <location>
        <begin position="293"/>
        <end position="778"/>
    </location>
</feature>
<dbReference type="CDD" id="cd01347">
    <property type="entry name" value="ligand_gated_channel"/>
    <property type="match status" value="1"/>
</dbReference>
<feature type="chain" id="PRO_5041228674" evidence="12">
    <location>
        <begin position="23"/>
        <end position="817"/>
    </location>
</feature>
<keyword evidence="8 9" id="KW-0998">Cell outer membrane</keyword>
<dbReference type="RefSeq" id="WP_265268011.1">
    <property type="nucleotide sequence ID" value="NZ_JANFAV010000002.1"/>
</dbReference>
<dbReference type="PANTHER" id="PTHR47234">
    <property type="match status" value="1"/>
</dbReference>
<sequence length="817" mass="87209">MKASFCARFNALLLVSSLAVPAAAETRALPEDGGATPAADTADSADTVIVTGTRSQAQTQFSALSPVDVFSAKTIQSTVSSSLDTKLAQLAPTFTVKRLPSSDGPQFVRPASLDGLSPDMTLVMVNGKRFHRSAFLNGGAGGAQAADLAQIPSYDISHVEVLRDGASAQYGSDAIAGVINIILDDKPGFSVYGQGSQYYRGDGRQWQLGGRAGFALEGGGHVVVTGEFSDSDATSRTAQRPDAIAFQAANPQIAVPNPVQHWGNPEFKALKFAVDAATPIGDALELYAFGTYARTRGANDINWRNPTPGVNDNIFGKPGAPFFPGFDLRKIYPAGFAPREGIRANDGQAVAGLRSKGSSNFTWDVSGSYGVNNTQFILNNSINASLGPASPFNFNLGHQIQREFNLNADAVYRLDVAGLPQPMNIAFGAERRVETYKIVAGDPASYMVGPGAAAGLAAQSNGFPGFGPTQAGSWSQTDYAGYLDVQVPLTSVWTIEAALRDENYNTFGNTFNYKFSTRYELAPGIAIRGAYSTGFKAPSPGQLNSTSISQGLDTRTLQLFTTGRLSPLNPVAAFFGAKPLEPEESKTTTAGLVWRTANGLSGSLDLYQIKVTKRFSLSPTFVVTPAIRQQLVALGVAGANDFTNINFFTNDFDTRTRGVDVVVSYNHALGGGRINATASYSYTDTKVTSGSLTAANNLMQRTIFEKGLPKHNASATITYDIGDVTLTARGRYYGSWTDSSGNATGDIFQKFGGIAFFDASIGYQVTKQVNVRIGAENLFNTYPDKALFQASRGLVYSRNSPYDTNGGNYYLRLEWRY</sequence>
<keyword evidence="2 9" id="KW-0813">Transport</keyword>
<evidence type="ECO:0000256" key="12">
    <source>
        <dbReference type="SAM" id="SignalP"/>
    </source>
</evidence>
<evidence type="ECO:0000313" key="16">
    <source>
        <dbReference type="Proteomes" id="UP001165565"/>
    </source>
</evidence>
<evidence type="ECO:0000256" key="4">
    <source>
        <dbReference type="ARBA" id="ARBA00022692"/>
    </source>
</evidence>
<keyword evidence="15" id="KW-0675">Receptor</keyword>
<dbReference type="InterPro" id="IPR036942">
    <property type="entry name" value="Beta-barrel_TonB_sf"/>
</dbReference>
<keyword evidence="6 10" id="KW-0798">TonB box</keyword>
<dbReference type="InterPro" id="IPR037066">
    <property type="entry name" value="Plug_dom_sf"/>
</dbReference>
<comment type="similarity">
    <text evidence="9 11">Belongs to the TonB-dependent receptor family.</text>
</comment>
<evidence type="ECO:0000256" key="10">
    <source>
        <dbReference type="PROSITE-ProRule" id="PRU10143"/>
    </source>
</evidence>
<evidence type="ECO:0000256" key="6">
    <source>
        <dbReference type="ARBA" id="ARBA00023077"/>
    </source>
</evidence>
<comment type="caution">
    <text evidence="15">The sequence shown here is derived from an EMBL/GenBank/DDBJ whole genome shotgun (WGS) entry which is preliminary data.</text>
</comment>
<dbReference type="GO" id="GO:0009279">
    <property type="term" value="C:cell outer membrane"/>
    <property type="evidence" value="ECO:0007669"/>
    <property type="project" value="UniProtKB-SubCell"/>
</dbReference>
<organism evidence="15 16">
    <name type="scientific">Sphingomonas lycopersici</name>
    <dbReference type="NCBI Taxonomy" id="2951807"/>
    <lineage>
        <taxon>Bacteria</taxon>
        <taxon>Pseudomonadati</taxon>
        <taxon>Pseudomonadota</taxon>
        <taxon>Alphaproteobacteria</taxon>
        <taxon>Sphingomonadales</taxon>
        <taxon>Sphingomonadaceae</taxon>
        <taxon>Sphingomonas</taxon>
    </lineage>
</organism>
<reference evidence="15" key="1">
    <citation type="submission" date="2022-06" db="EMBL/GenBank/DDBJ databases">
        <title>Sphingomonas sp. nov. isolated from rhizosphere soil of tomato.</title>
        <authorList>
            <person name="Dong H."/>
            <person name="Gao R."/>
        </authorList>
    </citation>
    <scope>NUCLEOTIDE SEQUENCE</scope>
    <source>
        <strain evidence="15">MMSM24</strain>
    </source>
</reference>
<dbReference type="Gene3D" id="2.170.130.10">
    <property type="entry name" value="TonB-dependent receptor, plug domain"/>
    <property type="match status" value="1"/>
</dbReference>
<dbReference type="PROSITE" id="PS52016">
    <property type="entry name" value="TONB_DEPENDENT_REC_3"/>
    <property type="match status" value="1"/>
</dbReference>
<evidence type="ECO:0000256" key="7">
    <source>
        <dbReference type="ARBA" id="ARBA00023136"/>
    </source>
</evidence>
<feature type="short sequence motif" description="TonB box" evidence="10">
    <location>
        <begin position="47"/>
        <end position="53"/>
    </location>
</feature>
<evidence type="ECO:0000256" key="2">
    <source>
        <dbReference type="ARBA" id="ARBA00022448"/>
    </source>
</evidence>
<protein>
    <submittedName>
        <fullName evidence="15">TonB-dependent receptor</fullName>
    </submittedName>
</protein>
<feature type="domain" description="TonB-dependent receptor plug" evidence="14">
    <location>
        <begin position="62"/>
        <end position="178"/>
    </location>
</feature>
<dbReference type="InterPro" id="IPR010916">
    <property type="entry name" value="TonB_box_CS"/>
</dbReference>
<evidence type="ECO:0000259" key="14">
    <source>
        <dbReference type="Pfam" id="PF07715"/>
    </source>
</evidence>
<keyword evidence="16" id="KW-1185">Reference proteome</keyword>
<dbReference type="InterPro" id="IPR000531">
    <property type="entry name" value="Beta-barrel_TonB"/>
</dbReference>
<dbReference type="EMBL" id="JANFAV010000002">
    <property type="protein sequence ID" value="MCW6534026.1"/>
    <property type="molecule type" value="Genomic_DNA"/>
</dbReference>
<evidence type="ECO:0000313" key="15">
    <source>
        <dbReference type="EMBL" id="MCW6534026.1"/>
    </source>
</evidence>
<dbReference type="AlphaFoldDB" id="A0AA41ZCB5"/>
<proteinExistence type="inferred from homology"/>
<evidence type="ECO:0000256" key="8">
    <source>
        <dbReference type="ARBA" id="ARBA00023237"/>
    </source>
</evidence>
<dbReference type="InterPro" id="IPR012910">
    <property type="entry name" value="Plug_dom"/>
</dbReference>
<keyword evidence="4 9" id="KW-0812">Transmembrane</keyword>
<evidence type="ECO:0000256" key="1">
    <source>
        <dbReference type="ARBA" id="ARBA00004571"/>
    </source>
</evidence>
<comment type="subcellular location">
    <subcellularLocation>
        <location evidence="1 9">Cell outer membrane</location>
        <topology evidence="1 9">Multi-pass membrane protein</topology>
    </subcellularLocation>
</comment>
<dbReference type="Pfam" id="PF00593">
    <property type="entry name" value="TonB_dep_Rec_b-barrel"/>
    <property type="match status" value="1"/>
</dbReference>
<evidence type="ECO:0000259" key="13">
    <source>
        <dbReference type="Pfam" id="PF00593"/>
    </source>
</evidence>